<evidence type="ECO:0000256" key="2">
    <source>
        <dbReference type="ARBA" id="ARBA00023315"/>
    </source>
</evidence>
<dbReference type="RefSeq" id="WP_031457211.1">
    <property type="nucleotide sequence ID" value="NZ_CAIJDO010000066.1"/>
</dbReference>
<keyword evidence="2" id="KW-0012">Acyltransferase</keyword>
<organism evidence="4 5">
    <name type="scientific">Flavobacterium chungangense</name>
    <dbReference type="NCBI Taxonomy" id="554283"/>
    <lineage>
        <taxon>Bacteria</taxon>
        <taxon>Pseudomonadati</taxon>
        <taxon>Bacteroidota</taxon>
        <taxon>Flavobacteriia</taxon>
        <taxon>Flavobacteriales</taxon>
        <taxon>Flavobacteriaceae</taxon>
        <taxon>Flavobacterium</taxon>
    </lineage>
</organism>
<keyword evidence="5" id="KW-1185">Reference proteome</keyword>
<proteinExistence type="predicted"/>
<dbReference type="Pfam" id="PF00583">
    <property type="entry name" value="Acetyltransf_1"/>
    <property type="match status" value="1"/>
</dbReference>
<dbReference type="AlphaFoldDB" id="A0A6V6YP34"/>
<comment type="caution">
    <text evidence="4">The sequence shown here is derived from an EMBL/GenBank/DDBJ whole genome shotgun (WGS) entry which is preliminary data.</text>
</comment>
<evidence type="ECO:0000259" key="3">
    <source>
        <dbReference type="PROSITE" id="PS51186"/>
    </source>
</evidence>
<feature type="domain" description="N-acetyltransferase" evidence="3">
    <location>
        <begin position="2"/>
        <end position="160"/>
    </location>
</feature>
<dbReference type="PROSITE" id="PS51186">
    <property type="entry name" value="GNAT"/>
    <property type="match status" value="1"/>
</dbReference>
<name>A0A6V6YP34_9FLAO</name>
<dbReference type="PANTHER" id="PTHR10908:SF0">
    <property type="entry name" value="SEROTONIN N-ACETYLTRANSFERASE"/>
    <property type="match status" value="1"/>
</dbReference>
<reference evidence="4 5" key="1">
    <citation type="submission" date="2020-06" db="EMBL/GenBank/DDBJ databases">
        <authorList>
            <person name="Criscuolo A."/>
        </authorList>
    </citation>
    <scope>NUCLEOTIDE SEQUENCE [LARGE SCALE GENOMIC DNA]</scope>
    <source>
        <strain evidence="5">CIP 110025</strain>
    </source>
</reference>
<dbReference type="InterPro" id="IPR000182">
    <property type="entry name" value="GNAT_dom"/>
</dbReference>
<evidence type="ECO:0000256" key="1">
    <source>
        <dbReference type="ARBA" id="ARBA00022679"/>
    </source>
</evidence>
<gene>
    <name evidence="4" type="ORF">FLACHUCJ7_00444</name>
</gene>
<keyword evidence="1 4" id="KW-0808">Transferase</keyword>
<dbReference type="InterPro" id="IPR016181">
    <property type="entry name" value="Acyl_CoA_acyltransferase"/>
</dbReference>
<evidence type="ECO:0000313" key="4">
    <source>
        <dbReference type="EMBL" id="CAD0001258.1"/>
    </source>
</evidence>
<dbReference type="CDD" id="cd04301">
    <property type="entry name" value="NAT_SF"/>
    <property type="match status" value="1"/>
</dbReference>
<dbReference type="SUPFAM" id="SSF55729">
    <property type="entry name" value="Acyl-CoA N-acyltransferases (Nat)"/>
    <property type="match status" value="1"/>
</dbReference>
<accession>A0A6V6YP34</accession>
<dbReference type="Gene3D" id="3.40.630.30">
    <property type="match status" value="1"/>
</dbReference>
<evidence type="ECO:0000313" key="5">
    <source>
        <dbReference type="Proteomes" id="UP000556700"/>
    </source>
</evidence>
<sequence length="161" mass="18358">MITFRNATLNDLDVITEIENICFPPKEAASKESFTKRIQIYPEHFWLLEAEGKLIGFVNGMVTNQNTISDTLFSEASLHDKNGKWQSVFGIAVAPEYRNQGYAGQLMNHLIMQAKKERRDGVILTCKSHLIQYYKRFGFADLGVSQSVHGGEVWHDMTLIF</sequence>
<dbReference type="EMBL" id="CAIJDO010000066">
    <property type="protein sequence ID" value="CAD0001258.1"/>
    <property type="molecule type" value="Genomic_DNA"/>
</dbReference>
<dbReference type="Proteomes" id="UP000556700">
    <property type="component" value="Unassembled WGS sequence"/>
</dbReference>
<dbReference type="InterPro" id="IPR051635">
    <property type="entry name" value="SNAT-like"/>
</dbReference>
<dbReference type="PANTHER" id="PTHR10908">
    <property type="entry name" value="SEROTONIN N-ACETYLTRANSFERASE"/>
    <property type="match status" value="1"/>
</dbReference>
<protein>
    <submittedName>
        <fullName evidence="4">GNAT family N-acetyltransferase</fullName>
    </submittedName>
</protein>
<dbReference type="GO" id="GO:0008080">
    <property type="term" value="F:N-acetyltransferase activity"/>
    <property type="evidence" value="ECO:0007669"/>
    <property type="project" value="UniProtKB-ARBA"/>
</dbReference>